<feature type="region of interest" description="Disordered" evidence="1">
    <location>
        <begin position="291"/>
        <end position="314"/>
    </location>
</feature>
<name>A0ABU0S0H9_9ACTN</name>
<comment type="caution">
    <text evidence="3">The sequence shown here is derived from an EMBL/GenBank/DDBJ whole genome shotgun (WGS) entry which is preliminary data.</text>
</comment>
<evidence type="ECO:0000313" key="4">
    <source>
        <dbReference type="Proteomes" id="UP001223072"/>
    </source>
</evidence>
<sequence length="386" mass="42287">MNVVNDQVMGLGGVVVPGTLRNSLFILDAIHARDGGPKPETVITDTASYCDIVFGLFAICGYQFSPRIADISDARLWRTNTAADYGPLQAVSNHTIRLDRIRAHWDDMLRVAGSLTLGKVRGHDLIRMLSRDGKPTGLGDAFAHYRRIFKTLHLLQFVSDEGYRRMIGAQLNVTEARHRLARKIFFGQRGELLQHYREGMEDQLGALGLALNAVVLFNSLYLDAAVKQLAADGFPVTDELLARLSPLQYDHINLLGRHAFTRPPMPGLRRLRDPHIDDETDDGEDAQLRARTVEGGPDPESPPMTPGPDRLGYEAQSGRRVSTGQTMLNRSGTCQGADRLAGCRLAQPLRGGRGPLRESARLDAGALDRLGELGVESLPADLMPGG</sequence>
<protein>
    <submittedName>
        <fullName evidence="3">TnpA family transposase</fullName>
    </submittedName>
</protein>
<dbReference type="InterPro" id="IPR002513">
    <property type="entry name" value="Tn3_Tnp_DDE_dom"/>
</dbReference>
<evidence type="ECO:0000313" key="3">
    <source>
        <dbReference type="EMBL" id="MDQ0936660.1"/>
    </source>
</evidence>
<evidence type="ECO:0000256" key="1">
    <source>
        <dbReference type="SAM" id="MobiDB-lite"/>
    </source>
</evidence>
<accession>A0ABU0S0H9</accession>
<organism evidence="3 4">
    <name type="scientific">Streptomyces turgidiscabies</name>
    <dbReference type="NCBI Taxonomy" id="85558"/>
    <lineage>
        <taxon>Bacteria</taxon>
        <taxon>Bacillati</taxon>
        <taxon>Actinomycetota</taxon>
        <taxon>Actinomycetes</taxon>
        <taxon>Kitasatosporales</taxon>
        <taxon>Streptomycetaceae</taxon>
        <taxon>Streptomyces</taxon>
    </lineage>
</organism>
<evidence type="ECO:0000259" key="2">
    <source>
        <dbReference type="Pfam" id="PF01526"/>
    </source>
</evidence>
<dbReference type="EMBL" id="JAUSZS010000008">
    <property type="protein sequence ID" value="MDQ0936660.1"/>
    <property type="molecule type" value="Genomic_DNA"/>
</dbReference>
<gene>
    <name evidence="3" type="ORF">QFZ49_006635</name>
</gene>
<reference evidence="3 4" key="1">
    <citation type="submission" date="2023-07" db="EMBL/GenBank/DDBJ databases">
        <title>Comparative genomics of wheat-associated soil bacteria to identify genetic determinants of phenazine resistance.</title>
        <authorList>
            <person name="Mouncey N."/>
        </authorList>
    </citation>
    <scope>NUCLEOTIDE SEQUENCE [LARGE SCALE GENOMIC DNA]</scope>
    <source>
        <strain evidence="3 4">W2I16</strain>
    </source>
</reference>
<feature type="domain" description="Tn3 transposase DDE" evidence="2">
    <location>
        <begin position="2"/>
        <end position="257"/>
    </location>
</feature>
<proteinExistence type="predicted"/>
<keyword evidence="4" id="KW-1185">Reference proteome</keyword>
<dbReference type="Pfam" id="PF01526">
    <property type="entry name" value="DDE_Tnp_Tn3"/>
    <property type="match status" value="1"/>
</dbReference>
<dbReference type="Proteomes" id="UP001223072">
    <property type="component" value="Unassembled WGS sequence"/>
</dbReference>